<sequence length="38" mass="4377">MARSVNITGACAYDIIVYILDTIVYRIFIIVYYVETNS</sequence>
<feature type="transmembrane region" description="Helical" evidence="1">
    <location>
        <begin position="12"/>
        <end position="34"/>
    </location>
</feature>
<dbReference type="Proteomes" id="UP000273083">
    <property type="component" value="Unassembled WGS sequence"/>
</dbReference>
<organism evidence="2 3">
    <name type="scientific">Mobilisporobacter senegalensis</name>
    <dbReference type="NCBI Taxonomy" id="1329262"/>
    <lineage>
        <taxon>Bacteria</taxon>
        <taxon>Bacillati</taxon>
        <taxon>Bacillota</taxon>
        <taxon>Clostridia</taxon>
        <taxon>Lachnospirales</taxon>
        <taxon>Lachnospiraceae</taxon>
        <taxon>Mobilisporobacter</taxon>
    </lineage>
</organism>
<protein>
    <submittedName>
        <fullName evidence="2">Uncharacterized protein</fullName>
    </submittedName>
</protein>
<proteinExistence type="predicted"/>
<evidence type="ECO:0000313" key="3">
    <source>
        <dbReference type="Proteomes" id="UP000273083"/>
    </source>
</evidence>
<dbReference type="AlphaFoldDB" id="A0A3N1XM65"/>
<name>A0A3N1XM65_9FIRM</name>
<accession>A0A3N1XM65</accession>
<evidence type="ECO:0000313" key="2">
    <source>
        <dbReference type="EMBL" id="ROR25797.1"/>
    </source>
</evidence>
<keyword evidence="1" id="KW-0472">Membrane</keyword>
<reference evidence="2 3" key="1">
    <citation type="submission" date="2018-11" db="EMBL/GenBank/DDBJ databases">
        <title>Genomic Encyclopedia of Type Strains, Phase IV (KMG-IV): sequencing the most valuable type-strain genomes for metagenomic binning, comparative biology and taxonomic classification.</title>
        <authorList>
            <person name="Goeker M."/>
        </authorList>
    </citation>
    <scope>NUCLEOTIDE SEQUENCE [LARGE SCALE GENOMIC DNA]</scope>
    <source>
        <strain evidence="2 3">DSM 26537</strain>
    </source>
</reference>
<keyword evidence="3" id="KW-1185">Reference proteome</keyword>
<comment type="caution">
    <text evidence="2">The sequence shown here is derived from an EMBL/GenBank/DDBJ whole genome shotgun (WGS) entry which is preliminary data.</text>
</comment>
<keyword evidence="1" id="KW-0812">Transmembrane</keyword>
<gene>
    <name evidence="2" type="ORF">EDD66_1096</name>
</gene>
<keyword evidence="1" id="KW-1133">Transmembrane helix</keyword>
<dbReference type="EMBL" id="RJVG01000009">
    <property type="protein sequence ID" value="ROR25797.1"/>
    <property type="molecule type" value="Genomic_DNA"/>
</dbReference>
<evidence type="ECO:0000256" key="1">
    <source>
        <dbReference type="SAM" id="Phobius"/>
    </source>
</evidence>